<feature type="compositionally biased region" description="Low complexity" evidence="1">
    <location>
        <begin position="329"/>
        <end position="343"/>
    </location>
</feature>
<dbReference type="KEGG" id="fll:EI427_24910"/>
<feature type="chain" id="PRO_5018542270" description="DUF3300 domain-containing protein" evidence="2">
    <location>
        <begin position="23"/>
        <end position="360"/>
    </location>
</feature>
<organism evidence="3 4">
    <name type="scientific">Flammeovirga pectinis</name>
    <dbReference type="NCBI Taxonomy" id="2494373"/>
    <lineage>
        <taxon>Bacteria</taxon>
        <taxon>Pseudomonadati</taxon>
        <taxon>Bacteroidota</taxon>
        <taxon>Cytophagia</taxon>
        <taxon>Cytophagales</taxon>
        <taxon>Flammeovirgaceae</taxon>
        <taxon>Flammeovirga</taxon>
    </lineage>
</organism>
<keyword evidence="2" id="KW-0732">Signal</keyword>
<dbReference type="OrthoDB" id="939585at2"/>
<evidence type="ECO:0000313" key="3">
    <source>
        <dbReference type="EMBL" id="AZQ65455.1"/>
    </source>
</evidence>
<feature type="region of interest" description="Disordered" evidence="1">
    <location>
        <begin position="241"/>
        <end position="360"/>
    </location>
</feature>
<dbReference type="RefSeq" id="WP_126620184.1">
    <property type="nucleotide sequence ID" value="NZ_CP034563.1"/>
</dbReference>
<name>A0A3Q9FQR4_9BACT</name>
<dbReference type="EMBL" id="CP034563">
    <property type="protein sequence ID" value="AZQ65455.1"/>
    <property type="molecule type" value="Genomic_DNA"/>
</dbReference>
<evidence type="ECO:0000256" key="1">
    <source>
        <dbReference type="SAM" id="MobiDB-lite"/>
    </source>
</evidence>
<sequence>MNTYTLKIIVYLLLFQVGFLHAQDVTTVNAVDSEISKNLDLEVVAALFGDCENLEEFEEKLNDPHKKITNLDLNKDGEVDYLRVIDTSKKNTHVITIQAVLGENKFQDVATIDVVKDNKGETSVQVVGDVYIYGTNYIIEPVYVHQPVIYVWFWGPYYNPWYSPYYWHHYPPYYKPWRPRPVHYYHKDVRIHVNKKTTYRYTSVRRSNKAINMQKKVHKNDYAKQYPNQSFNKRHKEVVNASHLNTSNNKAKVQQQPTTKDKKEGKVTTGQKVQKDWKPASNNKIKNNSVKVPTQKNQPKNKVVDTKNKPSTKPVTRPQNNTSYQQKKPSNNTNYNRPTTRPKPASPRPTPSRSMPSRRR</sequence>
<evidence type="ECO:0000256" key="2">
    <source>
        <dbReference type="SAM" id="SignalP"/>
    </source>
</evidence>
<dbReference type="Proteomes" id="UP000267268">
    <property type="component" value="Chromosome 2"/>
</dbReference>
<feature type="compositionally biased region" description="Polar residues" evidence="1">
    <location>
        <begin position="309"/>
        <end position="328"/>
    </location>
</feature>
<gene>
    <name evidence="3" type="ORF">EI427_24910</name>
</gene>
<reference evidence="3 4" key="1">
    <citation type="submission" date="2018-12" db="EMBL/GenBank/DDBJ databases">
        <title>Flammeovirga pectinis sp. nov., isolated from the gut of the Korean scallop, Patinopecten yessoensis.</title>
        <authorList>
            <person name="Bae J.-W."/>
            <person name="Jeong Y.-S."/>
            <person name="Kang W."/>
        </authorList>
    </citation>
    <scope>NUCLEOTIDE SEQUENCE [LARGE SCALE GENOMIC DNA]</scope>
    <source>
        <strain evidence="3 4">L12M1</strain>
    </source>
</reference>
<feature type="compositionally biased region" description="Low complexity" evidence="1">
    <location>
        <begin position="281"/>
        <end position="292"/>
    </location>
</feature>
<proteinExistence type="predicted"/>
<feature type="signal peptide" evidence="2">
    <location>
        <begin position="1"/>
        <end position="22"/>
    </location>
</feature>
<protein>
    <recommendedName>
        <fullName evidence="5">DUF3300 domain-containing protein</fullName>
    </recommendedName>
</protein>
<evidence type="ECO:0008006" key="5">
    <source>
        <dbReference type="Google" id="ProtNLM"/>
    </source>
</evidence>
<feature type="compositionally biased region" description="Polar residues" evidence="1">
    <location>
        <begin position="242"/>
        <end position="258"/>
    </location>
</feature>
<evidence type="ECO:0000313" key="4">
    <source>
        <dbReference type="Proteomes" id="UP000267268"/>
    </source>
</evidence>
<dbReference type="AlphaFoldDB" id="A0A3Q9FQR4"/>
<accession>A0A3Q9FQR4</accession>
<keyword evidence="4" id="KW-1185">Reference proteome</keyword>
<feature type="compositionally biased region" description="Low complexity" evidence="1">
    <location>
        <begin position="351"/>
        <end position="360"/>
    </location>
</feature>